<sequence>MKYRIVSDTVVNDRSLKLNTRRSSACAGDSSNTFSQIIVDDDTNIYNYNDIVDVDLPLDQSEDEDIELNNNYKITVPTKTPDPAQRSGITRAPVVKSTMSRRLKDVPTCIVRELENQGIPENCVLFHKRGIGWVYRQCDSDLIHQLSQATADSSEMSAFSAQEQTERQLEHLGPFGIQETNISLSIIQESGMYTVNLNERLDALANCPEIENVGQHAPIAPVTLNGVARDAANIPRSATHFCWVYPPAGFTQLSEKRKATINRKLARGDPDYTFLALGGFAYFRFDKYSLKTLQINCLVKADNGLHFDGPYSWQSEYTKHLSKEGRFQDVTISELIDVGIKYYCFINPNERLKSSRRNGVVWTPAPNGGFVYLYESKQMPHKYDCYFTVVDTQMISQKNVPVMPFSIILNQQNSSSSNSNRRPWSEQHSATKSSPLVTYEAANQFKCSICFAQTVRCLFIPCKHMCTCADCANRIREQLHSVCPICRERFTEVWDIFL</sequence>
<keyword evidence="2 4" id="KW-0863">Zinc-finger</keyword>
<dbReference type="EMBL" id="CAJOBG010001454">
    <property type="protein sequence ID" value="CAF3930580.1"/>
    <property type="molecule type" value="Genomic_DNA"/>
</dbReference>
<evidence type="ECO:0000259" key="5">
    <source>
        <dbReference type="PROSITE" id="PS50089"/>
    </source>
</evidence>
<evidence type="ECO:0000313" key="7">
    <source>
        <dbReference type="Proteomes" id="UP000663866"/>
    </source>
</evidence>
<dbReference type="PANTHER" id="PTHR46858:SF5">
    <property type="entry name" value="E3 UBIQUITIN-PROTEIN LIGASE APD1-RELATED"/>
    <property type="match status" value="1"/>
</dbReference>
<dbReference type="Gene3D" id="3.30.40.10">
    <property type="entry name" value="Zinc/RING finger domain, C3HC4 (zinc finger)"/>
    <property type="match status" value="1"/>
</dbReference>
<dbReference type="GO" id="GO:0061630">
    <property type="term" value="F:ubiquitin protein ligase activity"/>
    <property type="evidence" value="ECO:0007669"/>
    <property type="project" value="TreeGrafter"/>
</dbReference>
<dbReference type="Pfam" id="PF13920">
    <property type="entry name" value="zf-C3HC4_3"/>
    <property type="match status" value="1"/>
</dbReference>
<name>A0A819JC21_9BILA</name>
<keyword evidence="3" id="KW-0862">Zinc</keyword>
<keyword evidence="7" id="KW-1185">Reference proteome</keyword>
<dbReference type="PANTHER" id="PTHR46858">
    <property type="entry name" value="OS05G0521000 PROTEIN"/>
    <property type="match status" value="1"/>
</dbReference>
<evidence type="ECO:0000256" key="4">
    <source>
        <dbReference type="PROSITE-ProRule" id="PRU00175"/>
    </source>
</evidence>
<dbReference type="PROSITE" id="PS50089">
    <property type="entry name" value="ZF_RING_2"/>
    <property type="match status" value="1"/>
</dbReference>
<keyword evidence="1" id="KW-0479">Metal-binding</keyword>
<dbReference type="InterPro" id="IPR013083">
    <property type="entry name" value="Znf_RING/FYVE/PHD"/>
</dbReference>
<evidence type="ECO:0000256" key="1">
    <source>
        <dbReference type="ARBA" id="ARBA00022723"/>
    </source>
</evidence>
<dbReference type="GO" id="GO:0008270">
    <property type="term" value="F:zinc ion binding"/>
    <property type="evidence" value="ECO:0007669"/>
    <property type="project" value="UniProtKB-KW"/>
</dbReference>
<comment type="caution">
    <text evidence="6">The sequence shown here is derived from an EMBL/GenBank/DDBJ whole genome shotgun (WGS) entry which is preliminary data.</text>
</comment>
<dbReference type="Proteomes" id="UP000663866">
    <property type="component" value="Unassembled WGS sequence"/>
</dbReference>
<evidence type="ECO:0000256" key="3">
    <source>
        <dbReference type="ARBA" id="ARBA00022833"/>
    </source>
</evidence>
<dbReference type="SUPFAM" id="SSF57850">
    <property type="entry name" value="RING/U-box"/>
    <property type="match status" value="1"/>
</dbReference>
<dbReference type="AlphaFoldDB" id="A0A819JC21"/>
<proteinExistence type="predicted"/>
<reference evidence="6" key="1">
    <citation type="submission" date="2021-02" db="EMBL/GenBank/DDBJ databases">
        <authorList>
            <person name="Nowell W R."/>
        </authorList>
    </citation>
    <scope>NUCLEOTIDE SEQUENCE</scope>
</reference>
<feature type="domain" description="RING-type" evidence="5">
    <location>
        <begin position="447"/>
        <end position="487"/>
    </location>
</feature>
<accession>A0A819JC21</accession>
<evidence type="ECO:0000256" key="2">
    <source>
        <dbReference type="ARBA" id="ARBA00022771"/>
    </source>
</evidence>
<protein>
    <recommendedName>
        <fullName evidence="5">RING-type domain-containing protein</fullName>
    </recommendedName>
</protein>
<dbReference type="GO" id="GO:0016567">
    <property type="term" value="P:protein ubiquitination"/>
    <property type="evidence" value="ECO:0007669"/>
    <property type="project" value="TreeGrafter"/>
</dbReference>
<organism evidence="6 7">
    <name type="scientific">Rotaria magnacalcarata</name>
    <dbReference type="NCBI Taxonomy" id="392030"/>
    <lineage>
        <taxon>Eukaryota</taxon>
        <taxon>Metazoa</taxon>
        <taxon>Spiralia</taxon>
        <taxon>Gnathifera</taxon>
        <taxon>Rotifera</taxon>
        <taxon>Eurotatoria</taxon>
        <taxon>Bdelloidea</taxon>
        <taxon>Philodinida</taxon>
        <taxon>Philodinidae</taxon>
        <taxon>Rotaria</taxon>
    </lineage>
</organism>
<dbReference type="InterPro" id="IPR001841">
    <property type="entry name" value="Znf_RING"/>
</dbReference>
<evidence type="ECO:0000313" key="6">
    <source>
        <dbReference type="EMBL" id="CAF3930580.1"/>
    </source>
</evidence>
<gene>
    <name evidence="6" type="ORF">OVN521_LOCUS11105</name>
</gene>